<feature type="binding site" evidence="12">
    <location>
        <position position="411"/>
    </location>
    <ligand>
        <name>Zn(2+)</name>
        <dbReference type="ChEBI" id="CHEBI:29105"/>
        <note>catalytic</note>
    </ligand>
</feature>
<evidence type="ECO:0000256" key="4">
    <source>
        <dbReference type="ARBA" id="ARBA00022670"/>
    </source>
</evidence>
<evidence type="ECO:0000256" key="7">
    <source>
        <dbReference type="ARBA" id="ARBA00022801"/>
    </source>
</evidence>
<dbReference type="GO" id="GO:0004222">
    <property type="term" value="F:metalloendopeptidase activity"/>
    <property type="evidence" value="ECO:0007669"/>
    <property type="project" value="InterPro"/>
</dbReference>
<keyword evidence="9 13" id="KW-0482">Metalloprotease</keyword>
<protein>
    <recommendedName>
        <fullName evidence="13">Extracellular metalloproteinase</fullName>
        <ecNumber evidence="13">3.4.24.-</ecNumber>
    </recommendedName>
    <alternativeName>
        <fullName evidence="13">Fungalysin</fullName>
    </alternativeName>
</protein>
<keyword evidence="5 12" id="KW-0479">Metal-binding</keyword>
<dbReference type="EC" id="3.4.24.-" evidence="13"/>
<dbReference type="GO" id="GO:0005576">
    <property type="term" value="C:extracellular region"/>
    <property type="evidence" value="ECO:0007669"/>
    <property type="project" value="UniProtKB-SubCell"/>
</dbReference>
<evidence type="ECO:0000256" key="11">
    <source>
        <dbReference type="PIRSR" id="PIRSR601842-1"/>
    </source>
</evidence>
<keyword evidence="8 12" id="KW-0862">Zinc</keyword>
<keyword evidence="6" id="KW-0732">Signal</keyword>
<dbReference type="InterPro" id="IPR050371">
    <property type="entry name" value="Fungal_virulence_M36"/>
</dbReference>
<reference evidence="15" key="1">
    <citation type="journal article" date="2021" name="Nat. Commun.">
        <title>Genetic determinants of endophytism in the Arabidopsis root mycobiome.</title>
        <authorList>
            <person name="Mesny F."/>
            <person name="Miyauchi S."/>
            <person name="Thiergart T."/>
            <person name="Pickel B."/>
            <person name="Atanasova L."/>
            <person name="Karlsson M."/>
            <person name="Huettel B."/>
            <person name="Barry K.W."/>
            <person name="Haridas S."/>
            <person name="Chen C."/>
            <person name="Bauer D."/>
            <person name="Andreopoulos W."/>
            <person name="Pangilinan J."/>
            <person name="LaButti K."/>
            <person name="Riley R."/>
            <person name="Lipzen A."/>
            <person name="Clum A."/>
            <person name="Drula E."/>
            <person name="Henrissat B."/>
            <person name="Kohler A."/>
            <person name="Grigoriev I.V."/>
            <person name="Martin F.M."/>
            <person name="Hacquard S."/>
        </authorList>
    </citation>
    <scope>NUCLEOTIDE SEQUENCE</scope>
    <source>
        <strain evidence="15">MPI-CAGE-AT-0147</strain>
    </source>
</reference>
<dbReference type="OrthoDB" id="3227768at2759"/>
<evidence type="ECO:0000256" key="1">
    <source>
        <dbReference type="ARBA" id="ARBA00004613"/>
    </source>
</evidence>
<dbReference type="InterPro" id="IPR001842">
    <property type="entry name" value="Peptidase_M36"/>
</dbReference>
<gene>
    <name evidence="15" type="ORF">EDB81DRAFT_634984</name>
</gene>
<accession>A0A9P9JIY1</accession>
<dbReference type="GO" id="GO:0008270">
    <property type="term" value="F:zinc ion binding"/>
    <property type="evidence" value="ECO:0007669"/>
    <property type="project" value="InterPro"/>
</dbReference>
<name>A0A9P9JIY1_9HYPO</name>
<proteinExistence type="inferred from homology"/>
<feature type="active site" evidence="11">
    <location>
        <position position="382"/>
    </location>
</feature>
<dbReference type="InterPro" id="IPR011096">
    <property type="entry name" value="FTP_domain"/>
</dbReference>
<dbReference type="Proteomes" id="UP000738349">
    <property type="component" value="Unassembled WGS sequence"/>
</dbReference>
<dbReference type="EMBL" id="JAGMUV010000001">
    <property type="protein sequence ID" value="KAH7176367.1"/>
    <property type="molecule type" value="Genomic_DNA"/>
</dbReference>
<dbReference type="PANTHER" id="PTHR33478">
    <property type="entry name" value="EXTRACELLULAR METALLOPROTEINASE MEP"/>
    <property type="match status" value="1"/>
</dbReference>
<evidence type="ECO:0000256" key="2">
    <source>
        <dbReference type="ARBA" id="ARBA00006006"/>
    </source>
</evidence>
<dbReference type="SUPFAM" id="SSF55486">
    <property type="entry name" value="Metalloproteases ('zincins'), catalytic domain"/>
    <property type="match status" value="1"/>
</dbReference>
<keyword evidence="10 13" id="KW-0865">Zymogen</keyword>
<keyword evidence="7 13" id="KW-0378">Hydrolase</keyword>
<sequence>MPTYSKGNNYVDAATNFVKAMAPGVTFRTNDDYYVGTNGVGHVYFTQTWMDRDVAEARFNVNVAPDGTILSYGNTFDSDKYSAFVPSNLHRRVDMNPVEALKGVVKALSLPFDVEHAKAKPQLESEHKTVRTRPESKDRTARFIYHRAPKGGFMPAWQFETRFGSHYYFTYIEAMTNTQILSSEDLVSHSQASFKVYPWNLNSPADGPRDVVRDPWNIESSPFTWLSNGVTNFTTLAGNNGISHRHAGASPEAGWMESFLEGYAPKSRKHKFEFDYDVQMEDPENYCEASITQLFYTGNKCHDLYYALGFNEAAGNFQTNNDGKGGESSDPLWMDAESKSAENNAYFVPSPDGEAALLVMGLFTSSKPTRDPAFVREVVIHEYTHGLSNRLVGGPSTTECLRDHQNSGMDEGWSDFMAIAVGIKPGDTRRTDMVFGGWDSSAPGGFRDFPYSTDMFKNPMTFGQVDWMTDYYSIGNFWAVTLYEAMWNLIDKHGLTDEETPEFRNSTSIPTDGRYLAMKLVMDSMALLPCLPTILQARDALIDADRVLTDGENACELWRAFARRGLGTDAEHVAPKTRVQYRKESFRMPSDVSCKKKT</sequence>
<comment type="subcellular location">
    <subcellularLocation>
        <location evidence="1 13">Secreted</location>
    </subcellularLocation>
</comment>
<dbReference type="AlphaFoldDB" id="A0A9P9JIY1"/>
<comment type="similarity">
    <text evidence="2 13">Belongs to the peptidase M36 family.</text>
</comment>
<evidence type="ECO:0000256" key="12">
    <source>
        <dbReference type="PIRSR" id="PIRSR601842-2"/>
    </source>
</evidence>
<dbReference type="PRINTS" id="PR00999">
    <property type="entry name" value="FUNGALYSIN"/>
</dbReference>
<feature type="binding site" evidence="12">
    <location>
        <position position="385"/>
    </location>
    <ligand>
        <name>Zn(2+)</name>
        <dbReference type="ChEBI" id="CHEBI:29105"/>
        <note>catalytic</note>
    </ligand>
</feature>
<evidence type="ECO:0000256" key="8">
    <source>
        <dbReference type="ARBA" id="ARBA00022833"/>
    </source>
</evidence>
<dbReference type="InterPro" id="IPR027268">
    <property type="entry name" value="Peptidase_M4/M1_CTD_sf"/>
</dbReference>
<comment type="cofactor">
    <cofactor evidence="12">
        <name>Zn(2+)</name>
        <dbReference type="ChEBI" id="CHEBI:29105"/>
    </cofactor>
    <text evidence="12">Binds 1 zinc ion per subunit.</text>
</comment>
<evidence type="ECO:0000256" key="9">
    <source>
        <dbReference type="ARBA" id="ARBA00023049"/>
    </source>
</evidence>
<dbReference type="Gene3D" id="1.10.390.10">
    <property type="entry name" value="Neutral Protease Domain 2"/>
    <property type="match status" value="1"/>
</dbReference>
<evidence type="ECO:0000256" key="3">
    <source>
        <dbReference type="ARBA" id="ARBA00022525"/>
    </source>
</evidence>
<evidence type="ECO:0000313" key="15">
    <source>
        <dbReference type="EMBL" id="KAH7176367.1"/>
    </source>
</evidence>
<dbReference type="Pfam" id="PF07504">
    <property type="entry name" value="FTP"/>
    <property type="match status" value="1"/>
</dbReference>
<organism evidence="15 16">
    <name type="scientific">Dactylonectria macrodidyma</name>
    <dbReference type="NCBI Taxonomy" id="307937"/>
    <lineage>
        <taxon>Eukaryota</taxon>
        <taxon>Fungi</taxon>
        <taxon>Dikarya</taxon>
        <taxon>Ascomycota</taxon>
        <taxon>Pezizomycotina</taxon>
        <taxon>Sordariomycetes</taxon>
        <taxon>Hypocreomycetidae</taxon>
        <taxon>Hypocreales</taxon>
        <taxon>Nectriaceae</taxon>
        <taxon>Dactylonectria</taxon>
    </lineage>
</organism>
<dbReference type="GO" id="GO:0006508">
    <property type="term" value="P:proteolysis"/>
    <property type="evidence" value="ECO:0007669"/>
    <property type="project" value="UniProtKB-KW"/>
</dbReference>
<evidence type="ECO:0000256" key="13">
    <source>
        <dbReference type="RuleBase" id="RU364017"/>
    </source>
</evidence>
<evidence type="ECO:0000256" key="5">
    <source>
        <dbReference type="ARBA" id="ARBA00022723"/>
    </source>
</evidence>
<dbReference type="CDD" id="cd09596">
    <property type="entry name" value="M36"/>
    <property type="match status" value="1"/>
</dbReference>
<feature type="domain" description="FTP" evidence="14">
    <location>
        <begin position="26"/>
        <end position="76"/>
    </location>
</feature>
<dbReference type="PANTHER" id="PTHR33478:SF1">
    <property type="entry name" value="EXTRACELLULAR METALLOPROTEINASE MEP"/>
    <property type="match status" value="1"/>
</dbReference>
<evidence type="ECO:0000313" key="16">
    <source>
        <dbReference type="Proteomes" id="UP000738349"/>
    </source>
</evidence>
<evidence type="ECO:0000256" key="6">
    <source>
        <dbReference type="ARBA" id="ARBA00022729"/>
    </source>
</evidence>
<keyword evidence="3 13" id="KW-0964">Secreted</keyword>
<feature type="binding site" evidence="12">
    <location>
        <position position="381"/>
    </location>
    <ligand>
        <name>Zn(2+)</name>
        <dbReference type="ChEBI" id="CHEBI:29105"/>
        <note>catalytic</note>
    </ligand>
</feature>
<keyword evidence="4 13" id="KW-0645">Protease</keyword>
<dbReference type="Gene3D" id="3.10.170.10">
    <property type="match status" value="1"/>
</dbReference>
<comment type="caution">
    <text evidence="15">The sequence shown here is derived from an EMBL/GenBank/DDBJ whole genome shotgun (WGS) entry which is preliminary data.</text>
</comment>
<keyword evidence="16" id="KW-1185">Reference proteome</keyword>
<dbReference type="Pfam" id="PF02128">
    <property type="entry name" value="Peptidase_M36"/>
    <property type="match status" value="1"/>
</dbReference>
<evidence type="ECO:0000256" key="10">
    <source>
        <dbReference type="ARBA" id="ARBA00023145"/>
    </source>
</evidence>
<evidence type="ECO:0000259" key="14">
    <source>
        <dbReference type="Pfam" id="PF07504"/>
    </source>
</evidence>